<dbReference type="Pfam" id="PF02311">
    <property type="entry name" value="AraC_binding"/>
    <property type="match status" value="1"/>
</dbReference>
<dbReference type="eggNOG" id="COG0662">
    <property type="taxonomic scope" value="Bacteria"/>
</dbReference>
<dbReference type="InterPro" id="IPR050204">
    <property type="entry name" value="AraC_XylS_family_regulators"/>
</dbReference>
<dbReference type="SMART" id="SM00342">
    <property type="entry name" value="HTH_ARAC"/>
    <property type="match status" value="1"/>
</dbReference>
<keyword evidence="1" id="KW-0805">Transcription regulation</keyword>
<sequence>MNRHIPTYQLYGEDPGKRHDFWLHCETIKARSSRHQWEIRLHRHESFFQILYIEAGSGDATFDTETHVIRPPSIITVPPALNHGFRFSRDIEGLVVTILSSHLDHPPGERSRFGEWLATPHLTPLDPSNADAAYVMQTVKRIGEEFDHRNSGRNELVATYVKLALRLTARISRADDINQLPANEGERRMEMLGGLIRQHFRSHKPMSFYADELGISLTHLNRIVRSMAGCTAHDLVAAKLIEESKRELVFSLASVKEVGHRLGFADPAYFSRFFLKQTGETPRAWRLREIQSLDKASF</sequence>
<dbReference type="PROSITE" id="PS01124">
    <property type="entry name" value="HTH_ARAC_FAMILY_2"/>
    <property type="match status" value="1"/>
</dbReference>
<dbReference type="Gene3D" id="1.10.10.60">
    <property type="entry name" value="Homeodomain-like"/>
    <property type="match status" value="1"/>
</dbReference>
<dbReference type="GeneID" id="24260521"/>
<evidence type="ECO:0000256" key="2">
    <source>
        <dbReference type="ARBA" id="ARBA00023125"/>
    </source>
</evidence>
<dbReference type="KEGG" id="ngg:RG540_PA16210"/>
<reference evidence="6" key="1">
    <citation type="journal article" date="2014" name="BMC Genomics">
        <title>Genome sequencing of two Neorhizobium galegae strains reveals a noeT gene responsible for the unusual acetylation of the nodulation factors.</title>
        <authorList>
            <person name="Osterman J."/>
            <person name="Marsh J."/>
            <person name="Laine P.K."/>
            <person name="Zeng Z."/>
            <person name="Alatalo E."/>
            <person name="Sullivan J.T."/>
            <person name="Young J.P."/>
            <person name="Thomas-Oates J."/>
            <person name="Paulin L."/>
            <person name="Lindstrom K."/>
        </authorList>
    </citation>
    <scope>NUCLEOTIDE SEQUENCE [LARGE SCALE GENOMIC DNA]</scope>
    <source>
        <strain evidence="6">HAMBI 540</strain>
    </source>
</reference>
<evidence type="ECO:0000256" key="1">
    <source>
        <dbReference type="ARBA" id="ARBA00023015"/>
    </source>
</evidence>
<dbReference type="InterPro" id="IPR018060">
    <property type="entry name" value="HTH_AraC"/>
</dbReference>
<geneLocation type="plasmid" evidence="6">
    <name>II</name>
</geneLocation>
<accession>A0A068T1F5</accession>
<dbReference type="CDD" id="cd06999">
    <property type="entry name" value="cupin_HpaA-like_N"/>
    <property type="match status" value="1"/>
</dbReference>
<dbReference type="Proteomes" id="UP000028181">
    <property type="component" value="Plasmid pHAMBI540a"/>
</dbReference>
<dbReference type="PANTHER" id="PTHR46796">
    <property type="entry name" value="HTH-TYPE TRANSCRIPTIONAL ACTIVATOR RHAS-RELATED"/>
    <property type="match status" value="1"/>
</dbReference>
<keyword evidence="3" id="KW-0804">Transcription</keyword>
<dbReference type="PATRIC" id="fig|1028800.3.peg.6282"/>
<dbReference type="Gene3D" id="2.60.120.10">
    <property type="entry name" value="Jelly Rolls"/>
    <property type="match status" value="1"/>
</dbReference>
<evidence type="ECO:0000259" key="4">
    <source>
        <dbReference type="PROSITE" id="PS01124"/>
    </source>
</evidence>
<name>A0A068T1F5_NEOGA</name>
<organism evidence="5 6">
    <name type="scientific">Neorhizobium galegae bv. orientalis str. HAMBI 540</name>
    <dbReference type="NCBI Taxonomy" id="1028800"/>
    <lineage>
        <taxon>Bacteria</taxon>
        <taxon>Pseudomonadati</taxon>
        <taxon>Pseudomonadota</taxon>
        <taxon>Alphaproteobacteria</taxon>
        <taxon>Hyphomicrobiales</taxon>
        <taxon>Rhizobiaceae</taxon>
        <taxon>Rhizobium/Agrobacterium group</taxon>
        <taxon>Neorhizobium</taxon>
    </lineage>
</organism>
<dbReference type="eggNOG" id="COG2207">
    <property type="taxonomic scope" value="Bacteria"/>
</dbReference>
<dbReference type="InterPro" id="IPR011051">
    <property type="entry name" value="RmlC_Cupin_sf"/>
</dbReference>
<dbReference type="HOGENOM" id="CLU_000445_88_2_5"/>
<dbReference type="AlphaFoldDB" id="A0A068T1F5"/>
<dbReference type="SUPFAM" id="SSF46689">
    <property type="entry name" value="Homeodomain-like"/>
    <property type="match status" value="1"/>
</dbReference>
<keyword evidence="6" id="KW-1185">Reference proteome</keyword>
<keyword evidence="5" id="KW-0614">Plasmid</keyword>
<dbReference type="InterPro" id="IPR047264">
    <property type="entry name" value="Cupin_HpaA-like_N"/>
</dbReference>
<evidence type="ECO:0000256" key="3">
    <source>
        <dbReference type="ARBA" id="ARBA00023163"/>
    </source>
</evidence>
<evidence type="ECO:0000313" key="6">
    <source>
        <dbReference type="Proteomes" id="UP000028181"/>
    </source>
</evidence>
<dbReference type="Pfam" id="PF12833">
    <property type="entry name" value="HTH_18"/>
    <property type="match status" value="1"/>
</dbReference>
<dbReference type="GO" id="GO:0043565">
    <property type="term" value="F:sequence-specific DNA binding"/>
    <property type="evidence" value="ECO:0007669"/>
    <property type="project" value="InterPro"/>
</dbReference>
<dbReference type="GO" id="GO:0003700">
    <property type="term" value="F:DNA-binding transcription factor activity"/>
    <property type="evidence" value="ECO:0007669"/>
    <property type="project" value="InterPro"/>
</dbReference>
<proteinExistence type="predicted"/>
<dbReference type="OrthoDB" id="9814125at2"/>
<dbReference type="InterPro" id="IPR003313">
    <property type="entry name" value="AraC-bd"/>
</dbReference>
<gene>
    <name evidence="5" type="primary">pobR</name>
    <name evidence="5" type="ORF">RG540_PA16210</name>
</gene>
<keyword evidence="2" id="KW-0238">DNA-binding</keyword>
<dbReference type="RefSeq" id="WP_041366140.1">
    <property type="nucleotide sequence ID" value="NZ_HG938354.1"/>
</dbReference>
<protein>
    <submittedName>
        <fullName evidence="5">Transcriptional regulator PobR</fullName>
    </submittedName>
</protein>
<evidence type="ECO:0000313" key="5">
    <source>
        <dbReference type="EMBL" id="CDN52297.1"/>
    </source>
</evidence>
<dbReference type="InterPro" id="IPR009057">
    <property type="entry name" value="Homeodomain-like_sf"/>
</dbReference>
<dbReference type="InterPro" id="IPR014710">
    <property type="entry name" value="RmlC-like_jellyroll"/>
</dbReference>
<dbReference type="EMBL" id="HG938354">
    <property type="protein sequence ID" value="CDN52297.1"/>
    <property type="molecule type" value="Genomic_DNA"/>
</dbReference>
<dbReference type="SUPFAM" id="SSF51182">
    <property type="entry name" value="RmlC-like cupins"/>
    <property type="match status" value="1"/>
</dbReference>
<feature type="domain" description="HTH araC/xylS-type" evidence="4">
    <location>
        <begin position="190"/>
        <end position="288"/>
    </location>
</feature>